<keyword evidence="1" id="KW-0472">Membrane</keyword>
<comment type="caution">
    <text evidence="2">The sequence shown here is derived from an EMBL/GenBank/DDBJ whole genome shotgun (WGS) entry which is preliminary data.</text>
</comment>
<protein>
    <submittedName>
        <fullName evidence="2">Uncharacterized protein</fullName>
    </submittedName>
</protein>
<name>A0AAV9D8C7_ACOCL</name>
<keyword evidence="1" id="KW-1133">Transmembrane helix</keyword>
<evidence type="ECO:0000313" key="3">
    <source>
        <dbReference type="Proteomes" id="UP001180020"/>
    </source>
</evidence>
<gene>
    <name evidence="2" type="ORF">QJS10_CPB15g02089</name>
</gene>
<reference evidence="2" key="2">
    <citation type="submission" date="2023-06" db="EMBL/GenBank/DDBJ databases">
        <authorList>
            <person name="Ma L."/>
            <person name="Liu K.-W."/>
            <person name="Li Z."/>
            <person name="Hsiao Y.-Y."/>
            <person name="Qi Y."/>
            <person name="Fu T."/>
            <person name="Tang G."/>
            <person name="Zhang D."/>
            <person name="Sun W.-H."/>
            <person name="Liu D.-K."/>
            <person name="Li Y."/>
            <person name="Chen G.-Z."/>
            <person name="Liu X.-D."/>
            <person name="Liao X.-Y."/>
            <person name="Jiang Y.-T."/>
            <person name="Yu X."/>
            <person name="Hao Y."/>
            <person name="Huang J."/>
            <person name="Zhao X.-W."/>
            <person name="Ke S."/>
            <person name="Chen Y.-Y."/>
            <person name="Wu W.-L."/>
            <person name="Hsu J.-L."/>
            <person name="Lin Y.-F."/>
            <person name="Huang M.-D."/>
            <person name="Li C.-Y."/>
            <person name="Huang L."/>
            <person name="Wang Z.-W."/>
            <person name="Zhao X."/>
            <person name="Zhong W.-Y."/>
            <person name="Peng D.-H."/>
            <person name="Ahmad S."/>
            <person name="Lan S."/>
            <person name="Zhang J.-S."/>
            <person name="Tsai W.-C."/>
            <person name="Van De Peer Y."/>
            <person name="Liu Z.-J."/>
        </authorList>
    </citation>
    <scope>NUCLEOTIDE SEQUENCE</scope>
    <source>
        <strain evidence="2">CP</strain>
        <tissue evidence="2">Leaves</tissue>
    </source>
</reference>
<feature type="transmembrane region" description="Helical" evidence="1">
    <location>
        <begin position="218"/>
        <end position="240"/>
    </location>
</feature>
<proteinExistence type="predicted"/>
<dbReference type="AlphaFoldDB" id="A0AAV9D8C7"/>
<accession>A0AAV9D8C7</accession>
<dbReference type="EMBL" id="JAUJYO010000015">
    <property type="protein sequence ID" value="KAK1297064.1"/>
    <property type="molecule type" value="Genomic_DNA"/>
</dbReference>
<feature type="transmembrane region" description="Helical" evidence="1">
    <location>
        <begin position="282"/>
        <end position="301"/>
    </location>
</feature>
<keyword evidence="3" id="KW-1185">Reference proteome</keyword>
<feature type="transmembrane region" description="Helical" evidence="1">
    <location>
        <begin position="252"/>
        <end position="276"/>
    </location>
</feature>
<organism evidence="2 3">
    <name type="scientific">Acorus calamus</name>
    <name type="common">Sweet flag</name>
    <dbReference type="NCBI Taxonomy" id="4465"/>
    <lineage>
        <taxon>Eukaryota</taxon>
        <taxon>Viridiplantae</taxon>
        <taxon>Streptophyta</taxon>
        <taxon>Embryophyta</taxon>
        <taxon>Tracheophyta</taxon>
        <taxon>Spermatophyta</taxon>
        <taxon>Magnoliopsida</taxon>
        <taxon>Liliopsida</taxon>
        <taxon>Acoraceae</taxon>
        <taxon>Acorus</taxon>
    </lineage>
</organism>
<dbReference type="Proteomes" id="UP001180020">
    <property type="component" value="Unassembled WGS sequence"/>
</dbReference>
<reference evidence="2" key="1">
    <citation type="journal article" date="2023" name="Nat. Commun.">
        <title>Diploid and tetraploid genomes of Acorus and the evolution of monocots.</title>
        <authorList>
            <person name="Ma L."/>
            <person name="Liu K.W."/>
            <person name="Li Z."/>
            <person name="Hsiao Y.Y."/>
            <person name="Qi Y."/>
            <person name="Fu T."/>
            <person name="Tang G.D."/>
            <person name="Zhang D."/>
            <person name="Sun W.H."/>
            <person name="Liu D.K."/>
            <person name="Li Y."/>
            <person name="Chen G.Z."/>
            <person name="Liu X.D."/>
            <person name="Liao X.Y."/>
            <person name="Jiang Y.T."/>
            <person name="Yu X."/>
            <person name="Hao Y."/>
            <person name="Huang J."/>
            <person name="Zhao X.W."/>
            <person name="Ke S."/>
            <person name="Chen Y.Y."/>
            <person name="Wu W.L."/>
            <person name="Hsu J.L."/>
            <person name="Lin Y.F."/>
            <person name="Huang M.D."/>
            <person name="Li C.Y."/>
            <person name="Huang L."/>
            <person name="Wang Z.W."/>
            <person name="Zhao X."/>
            <person name="Zhong W.Y."/>
            <person name="Peng D.H."/>
            <person name="Ahmad S."/>
            <person name="Lan S."/>
            <person name="Zhang J.S."/>
            <person name="Tsai W.C."/>
            <person name="Van de Peer Y."/>
            <person name="Liu Z.J."/>
        </authorList>
    </citation>
    <scope>NUCLEOTIDE SEQUENCE</scope>
    <source>
        <strain evidence="2">CP</strain>
    </source>
</reference>
<keyword evidence="1" id="KW-0812">Transmembrane</keyword>
<sequence>MPELVILNGEKLHKLASLIYRQEVEAIQNIKFPSEPELAKYLRDCRSGYDSAVSLVDAGSQLLHKWQDDKTMSPIAHDIFDFVVASANSALQTVRNYTLRLNYLNKISDHSKTLMNALNELDPTNVINVQRLAKDAATYRNAMLEYTRKYQSPASRNFSKMLKDTGLKFQDLVQRYQAKLKFEGPFSDLQEEQKLQVYEEIIEASGRGRVVVNNLSKALGLAGIAVLLFTAGMMVWDIFSSERVLQTATRDAVVTAASVGGAMLGEVIGVAIPTMVGLEATPLFIIVSGIVMSFVGAYILGEFAGWLIDLIFGSGGTAPLSTDGHRCYVSSMPDGEALARQIAHQDN</sequence>
<evidence type="ECO:0000256" key="1">
    <source>
        <dbReference type="SAM" id="Phobius"/>
    </source>
</evidence>
<evidence type="ECO:0000313" key="2">
    <source>
        <dbReference type="EMBL" id="KAK1297064.1"/>
    </source>
</evidence>